<dbReference type="AlphaFoldDB" id="A0AAD9U6X0"/>
<dbReference type="PANTHER" id="PTHR48059:SF30">
    <property type="entry name" value="OS06G0587000 PROTEIN"/>
    <property type="match status" value="1"/>
</dbReference>
<keyword evidence="3" id="KW-1185">Reference proteome</keyword>
<dbReference type="InterPro" id="IPR032675">
    <property type="entry name" value="LRR_dom_sf"/>
</dbReference>
<dbReference type="InterPro" id="IPR051848">
    <property type="entry name" value="PGIP"/>
</dbReference>
<protein>
    <submittedName>
        <fullName evidence="2">Uncharacterized protein</fullName>
    </submittedName>
</protein>
<dbReference type="InterPro" id="IPR001611">
    <property type="entry name" value="Leu-rich_rpt"/>
</dbReference>
<evidence type="ECO:0000256" key="1">
    <source>
        <dbReference type="ARBA" id="ARBA00004196"/>
    </source>
</evidence>
<comment type="caution">
    <text evidence="2">The sequence shown here is derived from an EMBL/GenBank/DDBJ whole genome shotgun (WGS) entry which is preliminary data.</text>
</comment>
<evidence type="ECO:0000313" key="3">
    <source>
        <dbReference type="Proteomes" id="UP001280121"/>
    </source>
</evidence>
<accession>A0AAD9U6X0</accession>
<dbReference type="Proteomes" id="UP001280121">
    <property type="component" value="Unassembled WGS sequence"/>
</dbReference>
<dbReference type="Pfam" id="PF00560">
    <property type="entry name" value="LRR_1"/>
    <property type="match status" value="1"/>
</dbReference>
<organism evidence="2 3">
    <name type="scientific">Dipteronia dyeriana</name>
    <dbReference type="NCBI Taxonomy" id="168575"/>
    <lineage>
        <taxon>Eukaryota</taxon>
        <taxon>Viridiplantae</taxon>
        <taxon>Streptophyta</taxon>
        <taxon>Embryophyta</taxon>
        <taxon>Tracheophyta</taxon>
        <taxon>Spermatophyta</taxon>
        <taxon>Magnoliopsida</taxon>
        <taxon>eudicotyledons</taxon>
        <taxon>Gunneridae</taxon>
        <taxon>Pentapetalae</taxon>
        <taxon>rosids</taxon>
        <taxon>malvids</taxon>
        <taxon>Sapindales</taxon>
        <taxon>Sapindaceae</taxon>
        <taxon>Hippocastanoideae</taxon>
        <taxon>Acereae</taxon>
        <taxon>Dipteronia</taxon>
    </lineage>
</organism>
<evidence type="ECO:0000313" key="2">
    <source>
        <dbReference type="EMBL" id="KAK2648681.1"/>
    </source>
</evidence>
<reference evidence="2" key="1">
    <citation type="journal article" date="2023" name="Plant J.">
        <title>Genome sequences and population genomics provide insights into the demographic history, inbreeding, and mutation load of two 'living fossil' tree species of Dipteronia.</title>
        <authorList>
            <person name="Feng Y."/>
            <person name="Comes H.P."/>
            <person name="Chen J."/>
            <person name="Zhu S."/>
            <person name="Lu R."/>
            <person name="Zhang X."/>
            <person name="Li P."/>
            <person name="Qiu J."/>
            <person name="Olsen K.M."/>
            <person name="Qiu Y."/>
        </authorList>
    </citation>
    <scope>NUCLEOTIDE SEQUENCE</scope>
    <source>
        <strain evidence="2">KIB01</strain>
    </source>
</reference>
<proteinExistence type="predicted"/>
<dbReference type="EMBL" id="JANJYI010000005">
    <property type="protein sequence ID" value="KAK2648681.1"/>
    <property type="molecule type" value="Genomic_DNA"/>
</dbReference>
<dbReference type="Gene3D" id="3.80.10.10">
    <property type="entry name" value="Ribonuclease Inhibitor"/>
    <property type="match status" value="1"/>
</dbReference>
<sequence>MEEQRHFFFTKFSGFMANQQPSEYLQLDFNCLRLIYYCFPNKHLQCKRQIPSSLGQLKKLQSLDLRMNTLNSTVPPELGFCTNLAYLALVVNQLSGELPLSLSNLIKIADLG</sequence>
<comment type="subcellular location">
    <subcellularLocation>
        <location evidence="1">Cell envelope</location>
    </subcellularLocation>
</comment>
<dbReference type="SUPFAM" id="SSF52058">
    <property type="entry name" value="L domain-like"/>
    <property type="match status" value="1"/>
</dbReference>
<dbReference type="PANTHER" id="PTHR48059">
    <property type="entry name" value="POLYGALACTURONASE INHIBITOR 1"/>
    <property type="match status" value="1"/>
</dbReference>
<gene>
    <name evidence="2" type="ORF">Ddye_016170</name>
</gene>
<name>A0AAD9U6X0_9ROSI</name>